<protein>
    <submittedName>
        <fullName evidence="1">Uncharacterized protein</fullName>
    </submittedName>
</protein>
<dbReference type="Proteomes" id="UP000663918">
    <property type="component" value="Chromosome"/>
</dbReference>
<dbReference type="KEGG" id="bgoe:IFJ75_05835"/>
<sequence>MKYPTTPDGRYFEVRGRLWRTSRPDLDPDERQRLVNALMDARRAVRTALSGENPDDLRQARRDVDAAKVALGERGPVWWTDGAPDYNQHMARNTPYADWFAGLGS</sequence>
<evidence type="ECO:0000313" key="2">
    <source>
        <dbReference type="Proteomes" id="UP000663918"/>
    </source>
</evidence>
<gene>
    <name evidence="1" type="ORF">IFJ75_05835</name>
</gene>
<dbReference type="EMBL" id="CP062222">
    <property type="protein sequence ID" value="QTC93222.1"/>
    <property type="molecule type" value="Genomic_DNA"/>
</dbReference>
<accession>A0A975GX28</accession>
<proteinExistence type="predicted"/>
<keyword evidence="2" id="KW-1185">Reference proteome</keyword>
<reference evidence="1" key="1">
    <citation type="submission" date="2020-09" db="EMBL/GenBank/DDBJ databases">
        <title>Brevundimonas sp. LVF2 isolated from a puddle in Goettingen, Germany.</title>
        <authorList>
            <person name="Friedrich I."/>
            <person name="Klassen A."/>
            <person name="Hannes N."/>
            <person name="Schneider D."/>
            <person name="Hertel R."/>
            <person name="Daniel R."/>
        </authorList>
    </citation>
    <scope>NUCLEOTIDE SEQUENCE</scope>
    <source>
        <strain evidence="1">LVF2</strain>
    </source>
</reference>
<dbReference type="RefSeq" id="WP_207932491.1">
    <property type="nucleotide sequence ID" value="NZ_CP062222.1"/>
</dbReference>
<name>A0A975GX28_9CAUL</name>
<evidence type="ECO:0000313" key="1">
    <source>
        <dbReference type="EMBL" id="QTC93222.1"/>
    </source>
</evidence>
<dbReference type="AlphaFoldDB" id="A0A975GX28"/>
<organism evidence="1 2">
    <name type="scientific">Brevundimonas goettingensis</name>
    <dbReference type="NCBI Taxonomy" id="2774190"/>
    <lineage>
        <taxon>Bacteria</taxon>
        <taxon>Pseudomonadati</taxon>
        <taxon>Pseudomonadota</taxon>
        <taxon>Alphaproteobacteria</taxon>
        <taxon>Caulobacterales</taxon>
        <taxon>Caulobacteraceae</taxon>
        <taxon>Brevundimonas</taxon>
    </lineage>
</organism>